<dbReference type="Gene3D" id="3.40.50.10390">
    <property type="entry name" value="Gingipain r, domain 1"/>
    <property type="match status" value="1"/>
</dbReference>
<dbReference type="STRING" id="1079859.SAMN04515674_103219"/>
<dbReference type="Pfam" id="PF01364">
    <property type="entry name" value="Peptidase_C25"/>
    <property type="match status" value="1"/>
</dbReference>
<dbReference type="InterPro" id="IPR029030">
    <property type="entry name" value="Caspase-like_dom_sf"/>
</dbReference>
<organism evidence="3 4">
    <name type="scientific">Pseudarcicella hirudinis</name>
    <dbReference type="NCBI Taxonomy" id="1079859"/>
    <lineage>
        <taxon>Bacteria</taxon>
        <taxon>Pseudomonadati</taxon>
        <taxon>Bacteroidota</taxon>
        <taxon>Cytophagia</taxon>
        <taxon>Cytophagales</taxon>
        <taxon>Flectobacillaceae</taxon>
        <taxon>Pseudarcicella</taxon>
    </lineage>
</organism>
<dbReference type="GO" id="GO:0008234">
    <property type="term" value="F:cysteine-type peptidase activity"/>
    <property type="evidence" value="ECO:0007669"/>
    <property type="project" value="InterPro"/>
</dbReference>
<proteinExistence type="predicted"/>
<keyword evidence="1" id="KW-0732">Signal</keyword>
<reference evidence="3 4" key="1">
    <citation type="submission" date="2016-10" db="EMBL/GenBank/DDBJ databases">
        <authorList>
            <person name="de Groot N.N."/>
        </authorList>
    </citation>
    <scope>NUCLEOTIDE SEQUENCE [LARGE SCALE GENOMIC DNA]</scope>
    <source>
        <strain evidence="4">E92,LMG 26720,CCM 7988</strain>
    </source>
</reference>
<dbReference type="NCBIfam" id="NF033707">
    <property type="entry name" value="T9SS_sortase"/>
    <property type="match status" value="1"/>
</dbReference>
<name>A0A1I5QIN0_9BACT</name>
<dbReference type="AlphaFoldDB" id="A0A1I5QIN0"/>
<sequence length="1130" mass="126390">MKSSTIYISLVFILICNLCKGQNASVLSKGKWVKIGITQTGVYKLDAAYLQKAGFNISEINPQNIKIYGDFKGMLPQANNAPRLADLVENSIYVEGEADTKFDNKDYVLFLAKSPHQVDFDYTKKKFSVKTNIYSDTAFYFLTVSDSKGLRIKDQNTAEATKYVTSYYDYAYYEKDLINLIQSGREWYGEDFYDSQEKTFDLKLSGLMKDSVISVTASMMAGVNGNSSFKVRLNGLDVGSQSIAPVGTATYDYKGQDSTKTYLIKSTPYIGNGEFKVGVSFNKNSSFSGAGYLNYLLAEVQRDIALYGNQTLFRCNDSGNFIVKTTNPSVKIWDISNPFQIKNQLFNQNSQQVLFGLQSKEEREFIIFSTNDYLVPLTIRVVPNQNIRNIDVPDLVILCSELIRDQAERLADYRRKENNLSVAVVSPEQIYNEYSSGKQDISAIRDFMKSLYDRNPAKLKYLLLFGDASVDYKKRSVVISKTTADMYIPVYESRESLHPILSYSSDDYYGFLSDLEGEWPENDSGDHTLNIGIGRLPVKFPDEAKAMVDKLLHYETSKNVLGDWRTKIAFVADNGDNNIHQEDADYFSQIIKNNYKNYQTDKLYLDAYPLISLPAGQRSPLANQAINNAISQGVLIMNYNGHGAESGWSEEQILTTNDISNWTNYDNMPLMLTATCQFGRYDDPNQVSGAELAILNAKGGAIGLLTTTRPVYQSTNHILNSSFYETAFKSRNGVMLRLGEIIQKTKNLGVSGVINRNFTLLGDPSMQLAYPKENLVVTTINGKPLTGKDTLKALSKVTFEGMVFDEATQTEVKNFNGKLQVKVFDKENNLTTLGGKGSPFAYQAFNNVLFEGTSTITNGKYSFSFVVPKDINYQVGNGRIYLYAQNNEQTLDASGKVEPLVGGAAVFNPDNNPPKLLAYLNSKNFKDNSVTDSNPILYAEISDENGLNLATNGLGHEMTAVLNDTAKYLLKPYFIPAADSFQSGIITMPFKGLPAGDHQLTIKIWDTYNNSTQQTLRFKVIPDQPNQLKNVYCFPNPLSGADNSLFFNLEHNRQGDDLTVSIALYNSQGKLIKQFQDTQYRVNQPITQIEWSLGGESQKIPTGMYIYTIFVKSLTSGYQSSGTGRLISVR</sequence>
<accession>A0A1I5QIN0</accession>
<dbReference type="SUPFAM" id="SSF52129">
    <property type="entry name" value="Caspase-like"/>
    <property type="match status" value="1"/>
</dbReference>
<dbReference type="EMBL" id="FOXH01000003">
    <property type="protein sequence ID" value="SFP46099.1"/>
    <property type="molecule type" value="Genomic_DNA"/>
</dbReference>
<dbReference type="RefSeq" id="WP_092014272.1">
    <property type="nucleotide sequence ID" value="NZ_FOXH01000003.1"/>
</dbReference>
<evidence type="ECO:0000259" key="2">
    <source>
        <dbReference type="Pfam" id="PF01364"/>
    </source>
</evidence>
<dbReference type="Proteomes" id="UP000199306">
    <property type="component" value="Unassembled WGS sequence"/>
</dbReference>
<dbReference type="InterPro" id="IPR029031">
    <property type="entry name" value="Gingipain_N_sf"/>
</dbReference>
<feature type="domain" description="Gingipain" evidence="2">
    <location>
        <begin position="396"/>
        <end position="768"/>
    </location>
</feature>
<dbReference type="Gene3D" id="3.40.50.1460">
    <property type="match status" value="1"/>
</dbReference>
<dbReference type="CDD" id="cd02258">
    <property type="entry name" value="Peptidase_C25_N"/>
    <property type="match status" value="1"/>
</dbReference>
<evidence type="ECO:0000313" key="4">
    <source>
        <dbReference type="Proteomes" id="UP000199306"/>
    </source>
</evidence>
<evidence type="ECO:0000256" key="1">
    <source>
        <dbReference type="ARBA" id="ARBA00022729"/>
    </source>
</evidence>
<evidence type="ECO:0000313" key="3">
    <source>
        <dbReference type="EMBL" id="SFP46099.1"/>
    </source>
</evidence>
<protein>
    <submittedName>
        <fullName evidence="3">Por secretion system C-terminal sorting domain-containing protein</fullName>
    </submittedName>
</protein>
<dbReference type="GO" id="GO:0006508">
    <property type="term" value="P:proteolysis"/>
    <property type="evidence" value="ECO:0007669"/>
    <property type="project" value="InterPro"/>
</dbReference>
<keyword evidence="4" id="KW-1185">Reference proteome</keyword>
<dbReference type="InterPro" id="IPR001769">
    <property type="entry name" value="Gingipain"/>
</dbReference>
<gene>
    <name evidence="3" type="ORF">SAMN04515674_103219</name>
</gene>